<dbReference type="OrthoDB" id="9805041at2"/>
<accession>H7EJ82</accession>
<dbReference type="eggNOG" id="COG0317">
    <property type="taxonomic scope" value="Bacteria"/>
</dbReference>
<proteinExistence type="predicted"/>
<gene>
    <name evidence="2" type="ORF">TresaDRAFT_1843</name>
</gene>
<organism evidence="2 3">
    <name type="scientific">Treponema saccharophilum DSM 2985</name>
    <dbReference type="NCBI Taxonomy" id="907348"/>
    <lineage>
        <taxon>Bacteria</taxon>
        <taxon>Pseudomonadati</taxon>
        <taxon>Spirochaetota</taxon>
        <taxon>Spirochaetia</taxon>
        <taxon>Spirochaetales</taxon>
        <taxon>Treponemataceae</taxon>
        <taxon>Treponema</taxon>
    </lineage>
</organism>
<dbReference type="Proteomes" id="UP000003571">
    <property type="component" value="Unassembled WGS sequence"/>
</dbReference>
<dbReference type="STRING" id="907348.TresaDRAFT_1843"/>
<dbReference type="Pfam" id="PF13328">
    <property type="entry name" value="HD_4"/>
    <property type="match status" value="1"/>
</dbReference>
<dbReference type="PANTHER" id="PTHR46246">
    <property type="entry name" value="GUANOSINE-3',5'-BIS(DIPHOSPHATE) 3'-PYROPHOSPHOHYDROLASE MESH1"/>
    <property type="match status" value="1"/>
</dbReference>
<dbReference type="RefSeq" id="WP_002703247.1">
    <property type="nucleotide sequence ID" value="NZ_AGRW01000040.1"/>
</dbReference>
<dbReference type="InterPro" id="IPR003607">
    <property type="entry name" value="HD/PDEase_dom"/>
</dbReference>
<dbReference type="InterPro" id="IPR052194">
    <property type="entry name" value="MESH1"/>
</dbReference>
<protein>
    <submittedName>
        <fullName evidence="2">Metal dependent phosphohydrolase</fullName>
    </submittedName>
</protein>
<dbReference type="Gene3D" id="1.10.3210.10">
    <property type="entry name" value="Hypothetical protein af1432"/>
    <property type="match status" value="1"/>
</dbReference>
<dbReference type="AlphaFoldDB" id="H7EJ82"/>
<sequence>MTKIHDAIIFATIKHQNQKRKGTEIPYIVHPMEVMQILTENGCSENVIVAGILHDTLEDTDTRPEEIEKRFGKEILAIVQTECEDKSKSWKERKQVFIDSLKNDSLEAKLVCCADKLSNARSMYADFQSCGDELWRRFNAPKELLAWYYFSIAGSLSDLDGYKMYAEYKRILEDLFGM</sequence>
<dbReference type="EMBL" id="AGRW01000040">
    <property type="protein sequence ID" value="EIC02396.1"/>
    <property type="molecule type" value="Genomic_DNA"/>
</dbReference>
<dbReference type="PANTHER" id="PTHR46246:SF1">
    <property type="entry name" value="GUANOSINE-3',5'-BIS(DIPHOSPHATE) 3'-PYROPHOSPHOHYDROLASE MESH1"/>
    <property type="match status" value="1"/>
</dbReference>
<name>H7EJ82_9SPIR</name>
<feature type="domain" description="HD/PDEase" evidence="1">
    <location>
        <begin position="23"/>
        <end position="129"/>
    </location>
</feature>
<evidence type="ECO:0000259" key="1">
    <source>
        <dbReference type="SMART" id="SM00471"/>
    </source>
</evidence>
<reference evidence="2 3" key="1">
    <citation type="submission" date="2011-09" db="EMBL/GenBank/DDBJ databases">
        <title>The draft genome of Treponema saccharophilum DSM 2985.</title>
        <authorList>
            <consortium name="US DOE Joint Genome Institute (JGI-PGF)"/>
            <person name="Lucas S."/>
            <person name="Copeland A."/>
            <person name="Lapidus A."/>
            <person name="Glavina del Rio T."/>
            <person name="Dalin E."/>
            <person name="Tice H."/>
            <person name="Bruce D."/>
            <person name="Goodwin L."/>
            <person name="Pitluck S."/>
            <person name="Peters L."/>
            <person name="Kyrpides N."/>
            <person name="Mavromatis K."/>
            <person name="Ivanova N."/>
            <person name="Markowitz V."/>
            <person name="Cheng J.-F."/>
            <person name="Hugenholtz P."/>
            <person name="Woyke T."/>
            <person name="Wu D."/>
            <person name="Gronow S."/>
            <person name="Wellnitz S."/>
            <person name="Brambilla E."/>
            <person name="Klenk H.-P."/>
            <person name="Eisen J.A."/>
        </authorList>
    </citation>
    <scope>NUCLEOTIDE SEQUENCE [LARGE SCALE GENOMIC DNA]</scope>
    <source>
        <strain evidence="2 3">DSM 2985</strain>
    </source>
</reference>
<keyword evidence="3" id="KW-1185">Reference proteome</keyword>
<dbReference type="GO" id="GO:0008893">
    <property type="term" value="F:guanosine-3',5'-bis(diphosphate) 3'-diphosphatase activity"/>
    <property type="evidence" value="ECO:0007669"/>
    <property type="project" value="TreeGrafter"/>
</dbReference>
<dbReference type="SUPFAM" id="SSF109604">
    <property type="entry name" value="HD-domain/PDEase-like"/>
    <property type="match status" value="1"/>
</dbReference>
<evidence type="ECO:0000313" key="2">
    <source>
        <dbReference type="EMBL" id="EIC02396.1"/>
    </source>
</evidence>
<evidence type="ECO:0000313" key="3">
    <source>
        <dbReference type="Proteomes" id="UP000003571"/>
    </source>
</evidence>
<dbReference type="SMART" id="SM00471">
    <property type="entry name" value="HDc"/>
    <property type="match status" value="1"/>
</dbReference>
<comment type="caution">
    <text evidence="2">The sequence shown here is derived from an EMBL/GenBank/DDBJ whole genome shotgun (WGS) entry which is preliminary data.</text>
</comment>
<dbReference type="PATRIC" id="fig|907348.3.peg.900"/>
<keyword evidence="2" id="KW-0378">Hydrolase</keyword>